<accession>A0A1I8NTB6</accession>
<dbReference type="EnsemblMetazoa" id="SCAU001825-RA">
    <property type="protein sequence ID" value="SCAU001825-PA"/>
    <property type="gene ID" value="SCAU001825"/>
</dbReference>
<evidence type="ECO:0000256" key="1">
    <source>
        <dbReference type="SAM" id="SignalP"/>
    </source>
</evidence>
<sequence>MKIFIYLMALQLFIKLSSVNGAAIICEEKKASKTNEETVDKLSHNTSSHHLQHNSHKQHYNETNKLNKFLHKIQCSLEKAKPWIDELEQETKRLEEAAKILGIGILNSFGDFINKLSEDGPPLGQTSGMNVTASTEEVTTEEIPVILCPDGFVADYNGICERI</sequence>
<keyword evidence="3" id="KW-1185">Reference proteome</keyword>
<evidence type="ECO:0000313" key="3">
    <source>
        <dbReference type="Proteomes" id="UP000095300"/>
    </source>
</evidence>
<dbReference type="AlphaFoldDB" id="A0A1I8NTB6"/>
<protein>
    <submittedName>
        <fullName evidence="2">Uncharacterized protein</fullName>
    </submittedName>
</protein>
<feature type="chain" id="PRO_5009325534" evidence="1">
    <location>
        <begin position="22"/>
        <end position="163"/>
    </location>
</feature>
<proteinExistence type="predicted"/>
<evidence type="ECO:0000313" key="2">
    <source>
        <dbReference type="EnsemblMetazoa" id="SCAU001825-PA"/>
    </source>
</evidence>
<keyword evidence="1" id="KW-0732">Signal</keyword>
<organism evidence="2 3">
    <name type="scientific">Stomoxys calcitrans</name>
    <name type="common">Stable fly</name>
    <name type="synonym">Conops calcitrans</name>
    <dbReference type="NCBI Taxonomy" id="35570"/>
    <lineage>
        <taxon>Eukaryota</taxon>
        <taxon>Metazoa</taxon>
        <taxon>Ecdysozoa</taxon>
        <taxon>Arthropoda</taxon>
        <taxon>Hexapoda</taxon>
        <taxon>Insecta</taxon>
        <taxon>Pterygota</taxon>
        <taxon>Neoptera</taxon>
        <taxon>Endopterygota</taxon>
        <taxon>Diptera</taxon>
        <taxon>Brachycera</taxon>
        <taxon>Muscomorpha</taxon>
        <taxon>Muscoidea</taxon>
        <taxon>Muscidae</taxon>
        <taxon>Stomoxys</taxon>
    </lineage>
</organism>
<feature type="signal peptide" evidence="1">
    <location>
        <begin position="1"/>
        <end position="21"/>
    </location>
</feature>
<reference evidence="2" key="1">
    <citation type="submission" date="2020-05" db="UniProtKB">
        <authorList>
            <consortium name="EnsemblMetazoa"/>
        </authorList>
    </citation>
    <scope>IDENTIFICATION</scope>
    <source>
        <strain evidence="2">USDA</strain>
    </source>
</reference>
<dbReference type="VEuPathDB" id="VectorBase:SCAU001825"/>
<gene>
    <name evidence="2" type="primary">106094407</name>
</gene>
<dbReference type="Proteomes" id="UP000095300">
    <property type="component" value="Unassembled WGS sequence"/>
</dbReference>
<dbReference type="KEGG" id="scac:106094407"/>
<name>A0A1I8NTB6_STOCA</name>
<dbReference type="OrthoDB" id="8063088at2759"/>